<evidence type="ECO:0000313" key="3">
    <source>
        <dbReference type="Proteomes" id="UP000247555"/>
    </source>
</evidence>
<dbReference type="InterPro" id="IPR045361">
    <property type="entry name" value="CIS_tube_prot_N"/>
</dbReference>
<name>A0A318KL62_9NEIS</name>
<dbReference type="OrthoDB" id="9815939at2"/>
<dbReference type="Proteomes" id="UP000247555">
    <property type="component" value="Unassembled WGS sequence"/>
</dbReference>
<dbReference type="InterPro" id="IPR018392">
    <property type="entry name" value="LysM"/>
</dbReference>
<dbReference type="Pfam" id="PF19266">
    <property type="entry name" value="CIS_tube"/>
    <property type="match status" value="1"/>
</dbReference>
<protein>
    <recommendedName>
        <fullName evidence="1">LysM domain-containing protein</fullName>
    </recommendedName>
</protein>
<keyword evidence="3" id="KW-1185">Reference proteome</keyword>
<organism evidence="2 3">
    <name type="scientific">Rivihabitans pingtungensis</name>
    <dbReference type="NCBI Taxonomy" id="1054498"/>
    <lineage>
        <taxon>Bacteria</taxon>
        <taxon>Pseudomonadati</taxon>
        <taxon>Pseudomonadota</taxon>
        <taxon>Betaproteobacteria</taxon>
        <taxon>Neisseriales</taxon>
        <taxon>Aquaspirillaceae</taxon>
        <taxon>Rivihabitans</taxon>
    </lineage>
</organism>
<evidence type="ECO:0000259" key="1">
    <source>
        <dbReference type="PROSITE" id="PS51782"/>
    </source>
</evidence>
<dbReference type="RefSeq" id="WP_110391680.1">
    <property type="nucleotide sequence ID" value="NZ_QJKI01000022.1"/>
</dbReference>
<feature type="domain" description="LysM" evidence="1">
    <location>
        <begin position="164"/>
        <end position="211"/>
    </location>
</feature>
<accession>A0A318KL62</accession>
<sequence length="214" mass="23816">MGLQKLTITAYSDEQFTSKVGSYSVQINPDSYTHSHTASYNPANTTDTAGTTTKYHRIEPETLSFSFYLDGTGVVSTLTVADSIKAFKQLVYQYNGTIHSPNYLQVVWGGLAFKCRLTSLNIDYTLFDSNGAPLRAKLTPSFEQYLSPDDLAKLSGKNSPDMTHIRTVAAGDTLPLMCQRIYGDSRHYLMVANHNGLTRFRQLEPGQRIVFPPL</sequence>
<comment type="caution">
    <text evidence="2">The sequence shown here is derived from an EMBL/GenBank/DDBJ whole genome shotgun (WGS) entry which is preliminary data.</text>
</comment>
<evidence type="ECO:0000313" key="2">
    <source>
        <dbReference type="EMBL" id="PXX76114.1"/>
    </source>
</evidence>
<proteinExistence type="predicted"/>
<reference evidence="2 3" key="1">
    <citation type="submission" date="2018-05" db="EMBL/GenBank/DDBJ databases">
        <title>Genomic Encyclopedia of Type Strains, Phase IV (KMG-IV): sequencing the most valuable type-strain genomes for metagenomic binning, comparative biology and taxonomic classification.</title>
        <authorList>
            <person name="Goeker M."/>
        </authorList>
    </citation>
    <scope>NUCLEOTIDE SEQUENCE [LARGE SCALE GENOMIC DNA]</scope>
    <source>
        <strain evidence="2 3">DSM 29661</strain>
    </source>
</reference>
<dbReference type="AlphaFoldDB" id="A0A318KL62"/>
<dbReference type="EMBL" id="QJKI01000022">
    <property type="protein sequence ID" value="PXX76114.1"/>
    <property type="molecule type" value="Genomic_DNA"/>
</dbReference>
<dbReference type="PROSITE" id="PS51782">
    <property type="entry name" value="LYSM"/>
    <property type="match status" value="1"/>
</dbReference>
<gene>
    <name evidence="2" type="ORF">DFR34_12218</name>
</gene>